<evidence type="ECO:0000313" key="2">
    <source>
        <dbReference type="Proteomes" id="UP000057981"/>
    </source>
</evidence>
<reference evidence="1 2" key="1">
    <citation type="submission" date="2015-10" db="EMBL/GenBank/DDBJ databases">
        <authorList>
            <person name="Gilbert D.G."/>
        </authorList>
    </citation>
    <scope>NUCLEOTIDE SEQUENCE [LARGE SCALE GENOMIC DNA]</scope>
    <source>
        <strain evidence="2">HZ-22</strain>
    </source>
</reference>
<dbReference type="KEGG" id="ahz:APS56_08670"/>
<evidence type="ECO:0000313" key="1">
    <source>
        <dbReference type="EMBL" id="ALJ05191.1"/>
    </source>
</evidence>
<sequence>MDKEFEILNNLSPAQRAELEKDMQQLYVQCFKQTKGQIEKLKDVTVNIRLQDEVFLKVTFEFDRAIGEQGTGRITALSKYPNKLAYEAAVNAEKNMN</sequence>
<dbReference type="RefSeq" id="WP_054727227.1">
    <property type="nucleotide sequence ID" value="NZ_CP012898.1"/>
</dbReference>
<dbReference type="OrthoDB" id="1445699at2"/>
<accession>A0A0P0D4V1</accession>
<name>A0A0P0D4V1_9FLAO</name>
<gene>
    <name evidence="1" type="ORF">APS56_08670</name>
</gene>
<proteinExistence type="predicted"/>
<organism evidence="1 2">
    <name type="scientific">Pseudalgibacter alginicilyticus</name>
    <dbReference type="NCBI Taxonomy" id="1736674"/>
    <lineage>
        <taxon>Bacteria</taxon>
        <taxon>Pseudomonadati</taxon>
        <taxon>Bacteroidota</taxon>
        <taxon>Flavobacteriia</taxon>
        <taxon>Flavobacteriales</taxon>
        <taxon>Flavobacteriaceae</taxon>
        <taxon>Pseudalgibacter</taxon>
    </lineage>
</organism>
<dbReference type="AlphaFoldDB" id="A0A0P0D4V1"/>
<protein>
    <recommendedName>
        <fullName evidence="3">RNA polymerase subunit sigma-54</fullName>
    </recommendedName>
</protein>
<evidence type="ECO:0008006" key="3">
    <source>
        <dbReference type="Google" id="ProtNLM"/>
    </source>
</evidence>
<keyword evidence="2" id="KW-1185">Reference proteome</keyword>
<dbReference type="Proteomes" id="UP000057981">
    <property type="component" value="Chromosome"/>
</dbReference>
<dbReference type="STRING" id="1736674.APS56_08670"/>
<dbReference type="EMBL" id="CP012898">
    <property type="protein sequence ID" value="ALJ05191.1"/>
    <property type="molecule type" value="Genomic_DNA"/>
</dbReference>